<protein>
    <submittedName>
        <fullName evidence="1">Uncharacterized protein</fullName>
    </submittedName>
</protein>
<accession>A0A2U3E8Z4</accession>
<proteinExistence type="predicted"/>
<gene>
    <name evidence="1" type="ORF">PCL_12342</name>
</gene>
<sequence>MSVQSPRLVSGQAPRLAKHRRGRVAGVVACGRPGKPTFFAIAARAKQTMSLKPREKRWSVPQVWKLGQSAKSEHAWVSWPAREEKGIGSDVGDVPCRTALCQLPGTCGRVPWACAGPVLAPDGDRAGATSAWLVTYWAVHSSGTAARVQPEAAAGWLPSDG</sequence>
<organism evidence="1 2">
    <name type="scientific">Purpureocillium lilacinum</name>
    <name type="common">Paecilomyces lilacinus</name>
    <dbReference type="NCBI Taxonomy" id="33203"/>
    <lineage>
        <taxon>Eukaryota</taxon>
        <taxon>Fungi</taxon>
        <taxon>Dikarya</taxon>
        <taxon>Ascomycota</taxon>
        <taxon>Pezizomycotina</taxon>
        <taxon>Sordariomycetes</taxon>
        <taxon>Hypocreomycetidae</taxon>
        <taxon>Hypocreales</taxon>
        <taxon>Ophiocordycipitaceae</taxon>
        <taxon>Purpureocillium</taxon>
    </lineage>
</organism>
<name>A0A2U3E8Z4_PURLI</name>
<reference evidence="1 2" key="1">
    <citation type="journal article" date="2016" name="Front. Microbiol.">
        <title>Genome and transcriptome sequences reveal the specific parasitism of the nematophagous Purpureocillium lilacinum 36-1.</title>
        <authorList>
            <person name="Xie J."/>
            <person name="Li S."/>
            <person name="Mo C."/>
            <person name="Xiao X."/>
            <person name="Peng D."/>
            <person name="Wang G."/>
            <person name="Xiao Y."/>
        </authorList>
    </citation>
    <scope>NUCLEOTIDE SEQUENCE [LARGE SCALE GENOMIC DNA]</scope>
    <source>
        <strain evidence="1 2">36-1</strain>
    </source>
</reference>
<evidence type="ECO:0000313" key="1">
    <source>
        <dbReference type="EMBL" id="PWI70974.1"/>
    </source>
</evidence>
<dbReference type="AlphaFoldDB" id="A0A2U3E8Z4"/>
<dbReference type="Proteomes" id="UP000245956">
    <property type="component" value="Unassembled WGS sequence"/>
</dbReference>
<evidence type="ECO:0000313" key="2">
    <source>
        <dbReference type="Proteomes" id="UP000245956"/>
    </source>
</evidence>
<dbReference type="EMBL" id="LCWV01000008">
    <property type="protein sequence ID" value="PWI70974.1"/>
    <property type="molecule type" value="Genomic_DNA"/>
</dbReference>
<comment type="caution">
    <text evidence="1">The sequence shown here is derived from an EMBL/GenBank/DDBJ whole genome shotgun (WGS) entry which is preliminary data.</text>
</comment>